<feature type="region of interest" description="Disordered" evidence="1">
    <location>
        <begin position="1"/>
        <end position="135"/>
    </location>
</feature>
<proteinExistence type="predicted"/>
<evidence type="ECO:0000256" key="1">
    <source>
        <dbReference type="SAM" id="MobiDB-lite"/>
    </source>
</evidence>
<accession>A0A669QTC3</accession>
<feature type="compositionally biased region" description="Basic residues" evidence="1">
    <location>
        <begin position="1"/>
        <end position="12"/>
    </location>
</feature>
<keyword evidence="3" id="KW-1185">Reference proteome</keyword>
<sequence length="246" mass="25974">MLGTRPRCRQSCRKQAGSSCTRRRHSPSSAAESDCSAGSDGAGPFPSRGPPPGASRSIPASSKVSRIAQIRKATSPGSGEPSCCRSVAKSGARLLPGGGGRTAPSPQRGEAGSSRSHSAEKSAASTRPPGKTCALGMKPLRELRYSDRRSGLPAASSTEAASLQCRSLGFILGRWEAHRVCLQQDKKCVELLVASRPRSVRVVLKGQRLQPRESAQGQEPRAPICNRSTASDRGWPRGNPHICVSR</sequence>
<reference evidence="2" key="2">
    <citation type="submission" date="2025-09" db="UniProtKB">
        <authorList>
            <consortium name="Ensembl"/>
        </authorList>
    </citation>
    <scope>IDENTIFICATION</scope>
</reference>
<dbReference type="AlphaFoldDB" id="A0A669QTC3"/>
<organism evidence="2 3">
    <name type="scientific">Phasianus colchicus</name>
    <name type="common">Common pheasant</name>
    <dbReference type="NCBI Taxonomy" id="9054"/>
    <lineage>
        <taxon>Eukaryota</taxon>
        <taxon>Metazoa</taxon>
        <taxon>Chordata</taxon>
        <taxon>Craniata</taxon>
        <taxon>Vertebrata</taxon>
        <taxon>Euteleostomi</taxon>
        <taxon>Archelosauria</taxon>
        <taxon>Archosauria</taxon>
        <taxon>Dinosauria</taxon>
        <taxon>Saurischia</taxon>
        <taxon>Theropoda</taxon>
        <taxon>Coelurosauria</taxon>
        <taxon>Aves</taxon>
        <taxon>Neognathae</taxon>
        <taxon>Galloanserae</taxon>
        <taxon>Galliformes</taxon>
        <taxon>Phasianidae</taxon>
        <taxon>Phasianinae</taxon>
        <taxon>Phasianus</taxon>
    </lineage>
</organism>
<reference evidence="2" key="1">
    <citation type="submission" date="2025-08" db="UniProtKB">
        <authorList>
            <consortium name="Ensembl"/>
        </authorList>
    </citation>
    <scope>IDENTIFICATION</scope>
</reference>
<protein>
    <submittedName>
        <fullName evidence="2">Uncharacterized protein</fullName>
    </submittedName>
</protein>
<dbReference type="Ensembl" id="ENSPCLT00000033289.1">
    <property type="protein sequence ID" value="ENSPCLP00000023962.1"/>
    <property type="gene ID" value="ENSPCLG00000021138.1"/>
</dbReference>
<dbReference type="Proteomes" id="UP000472261">
    <property type="component" value="Unplaced"/>
</dbReference>
<evidence type="ECO:0000313" key="3">
    <source>
        <dbReference type="Proteomes" id="UP000472261"/>
    </source>
</evidence>
<feature type="region of interest" description="Disordered" evidence="1">
    <location>
        <begin position="207"/>
        <end position="239"/>
    </location>
</feature>
<name>A0A669QTC3_PHACC</name>
<evidence type="ECO:0000313" key="2">
    <source>
        <dbReference type="Ensembl" id="ENSPCLP00000023962.1"/>
    </source>
</evidence>